<keyword evidence="4 9" id="KW-0812">Transmembrane</keyword>
<evidence type="ECO:0000256" key="3">
    <source>
        <dbReference type="ARBA" id="ARBA00022448"/>
    </source>
</evidence>
<sequence length="263" mass="27671">MPIIGACFENATLFLTYNYVQAQLRRYNGEAVPLLTSSTLAAAEAAPLSMAQLSIAAAAAGAVTSCVLTPIELVKCRMQVQQLSNPGVAPKLLPGPLALVRDTLRTHGLRGLWLGQTGTLLRETGGGMAWFLAFEGVCRAAQTRRRNAGRKAAKQDLSAPELMLAGACAGVGYNVVLFPADSVKSTMQTTAELARAGAGAAADVAPATARNGFVATFRDIYRRRGVRGLYAGCGVTCLRSGPSSALIFLMYTKLEQLADVYAI</sequence>
<reference evidence="11 12" key="1">
    <citation type="journal article" date="2018" name="Mol. Biol. Evol.">
        <title>Broad Genomic Sampling Reveals a Smut Pathogenic Ancestry of the Fungal Clade Ustilaginomycotina.</title>
        <authorList>
            <person name="Kijpornyongpan T."/>
            <person name="Mondo S.J."/>
            <person name="Barry K."/>
            <person name="Sandor L."/>
            <person name="Lee J."/>
            <person name="Lipzen A."/>
            <person name="Pangilinan J."/>
            <person name="LaButti K."/>
            <person name="Hainaut M."/>
            <person name="Henrissat B."/>
            <person name="Grigoriev I.V."/>
            <person name="Spatafora J.W."/>
            <person name="Aime M.C."/>
        </authorList>
    </citation>
    <scope>NUCLEOTIDE SEQUENCE [LARGE SCALE GENOMIC DNA]</scope>
    <source>
        <strain evidence="11 12">MCA 4186</strain>
    </source>
</reference>
<comment type="subcellular location">
    <subcellularLocation>
        <location evidence="1">Mitochondrion membrane</location>
        <topology evidence="1">Multi-pass membrane protein</topology>
    </subcellularLocation>
</comment>
<evidence type="ECO:0000256" key="6">
    <source>
        <dbReference type="ARBA" id="ARBA00022989"/>
    </source>
</evidence>
<keyword evidence="5" id="KW-0677">Repeat</keyword>
<proteinExistence type="inferred from homology"/>
<evidence type="ECO:0000256" key="8">
    <source>
        <dbReference type="ARBA" id="ARBA00023136"/>
    </source>
</evidence>
<dbReference type="GO" id="GO:0031966">
    <property type="term" value="C:mitochondrial membrane"/>
    <property type="evidence" value="ECO:0007669"/>
    <property type="project" value="UniProtKB-SubCell"/>
</dbReference>
<evidence type="ECO:0000256" key="4">
    <source>
        <dbReference type="ARBA" id="ARBA00022692"/>
    </source>
</evidence>
<dbReference type="GO" id="GO:1990575">
    <property type="term" value="P:mitochondrial L-ornithine transmembrane transport"/>
    <property type="evidence" value="ECO:0007669"/>
    <property type="project" value="TreeGrafter"/>
</dbReference>
<evidence type="ECO:0000256" key="5">
    <source>
        <dbReference type="ARBA" id="ARBA00022737"/>
    </source>
</evidence>
<evidence type="ECO:0000256" key="2">
    <source>
        <dbReference type="ARBA" id="ARBA00006375"/>
    </source>
</evidence>
<keyword evidence="7" id="KW-0496">Mitochondrion</keyword>
<protein>
    <submittedName>
        <fullName evidence="11">Mitochondrial carrier</fullName>
    </submittedName>
</protein>
<dbReference type="PANTHER" id="PTHR45624">
    <property type="entry name" value="MITOCHONDRIAL BASIC AMINO ACIDS TRANSPORTER-RELATED"/>
    <property type="match status" value="1"/>
</dbReference>
<comment type="similarity">
    <text evidence="2 10">Belongs to the mitochondrial carrier (TC 2.A.29) family.</text>
</comment>
<dbReference type="PANTHER" id="PTHR45624:SF31">
    <property type="entry name" value="MITOCHONDRIAL ORNITHINE TRANSPORTER 1"/>
    <property type="match status" value="1"/>
</dbReference>
<dbReference type="SUPFAM" id="SSF103506">
    <property type="entry name" value="Mitochondrial carrier"/>
    <property type="match status" value="1"/>
</dbReference>
<dbReference type="Pfam" id="PF00153">
    <property type="entry name" value="Mito_carr"/>
    <property type="match status" value="2"/>
</dbReference>
<feature type="repeat" description="Solcar" evidence="9">
    <location>
        <begin position="157"/>
        <end position="257"/>
    </location>
</feature>
<dbReference type="GeneID" id="37269576"/>
<dbReference type="Proteomes" id="UP000245946">
    <property type="component" value="Unassembled WGS sequence"/>
</dbReference>
<organism evidence="11 12">
    <name type="scientific">Tilletiopsis washingtonensis</name>
    <dbReference type="NCBI Taxonomy" id="58919"/>
    <lineage>
        <taxon>Eukaryota</taxon>
        <taxon>Fungi</taxon>
        <taxon>Dikarya</taxon>
        <taxon>Basidiomycota</taxon>
        <taxon>Ustilaginomycotina</taxon>
        <taxon>Exobasidiomycetes</taxon>
        <taxon>Entylomatales</taxon>
        <taxon>Entylomatales incertae sedis</taxon>
        <taxon>Tilletiopsis</taxon>
    </lineage>
</organism>
<feature type="repeat" description="Solcar" evidence="9">
    <location>
        <begin position="48"/>
        <end position="140"/>
    </location>
</feature>
<dbReference type="InterPro" id="IPR023395">
    <property type="entry name" value="MCP_dom_sf"/>
</dbReference>
<keyword evidence="6" id="KW-1133">Transmembrane helix</keyword>
<dbReference type="Gene3D" id="1.50.40.10">
    <property type="entry name" value="Mitochondrial carrier domain"/>
    <property type="match status" value="1"/>
</dbReference>
<name>A0A316ZFW3_9BASI</name>
<dbReference type="RefSeq" id="XP_025599442.1">
    <property type="nucleotide sequence ID" value="XM_025742032.1"/>
</dbReference>
<gene>
    <name evidence="11" type="ORF">FA09DRAFT_329102</name>
</gene>
<dbReference type="InterPro" id="IPR018108">
    <property type="entry name" value="MCP_transmembrane"/>
</dbReference>
<dbReference type="EMBL" id="KZ819289">
    <property type="protein sequence ID" value="PWN99163.1"/>
    <property type="molecule type" value="Genomic_DNA"/>
</dbReference>
<evidence type="ECO:0000256" key="7">
    <source>
        <dbReference type="ARBA" id="ARBA00023128"/>
    </source>
</evidence>
<evidence type="ECO:0000256" key="9">
    <source>
        <dbReference type="PROSITE-ProRule" id="PRU00282"/>
    </source>
</evidence>
<evidence type="ECO:0000256" key="1">
    <source>
        <dbReference type="ARBA" id="ARBA00004225"/>
    </source>
</evidence>
<keyword evidence="3 10" id="KW-0813">Transport</keyword>
<keyword evidence="12" id="KW-1185">Reference proteome</keyword>
<dbReference type="STRING" id="58919.A0A316ZFW3"/>
<evidence type="ECO:0000256" key="10">
    <source>
        <dbReference type="RuleBase" id="RU000488"/>
    </source>
</evidence>
<dbReference type="GO" id="GO:0000064">
    <property type="term" value="F:L-ornithine transmembrane transporter activity"/>
    <property type="evidence" value="ECO:0007669"/>
    <property type="project" value="TreeGrafter"/>
</dbReference>
<dbReference type="PROSITE" id="PS50920">
    <property type="entry name" value="SOLCAR"/>
    <property type="match status" value="2"/>
</dbReference>
<keyword evidence="8 9" id="KW-0472">Membrane</keyword>
<dbReference type="InterPro" id="IPR050567">
    <property type="entry name" value="Mitochondrial_Carrier"/>
</dbReference>
<dbReference type="OrthoDB" id="2139348at2759"/>
<dbReference type="AlphaFoldDB" id="A0A316ZFW3"/>
<evidence type="ECO:0000313" key="12">
    <source>
        <dbReference type="Proteomes" id="UP000245946"/>
    </source>
</evidence>
<accession>A0A316ZFW3</accession>
<evidence type="ECO:0000313" key="11">
    <source>
        <dbReference type="EMBL" id="PWN99163.1"/>
    </source>
</evidence>